<gene>
    <name evidence="3" type="ORF">Ahy_B05g077129</name>
</gene>
<feature type="domain" description="Putative plant transposon protein" evidence="2">
    <location>
        <begin position="51"/>
        <end position="211"/>
    </location>
</feature>
<feature type="region of interest" description="Disordered" evidence="1">
    <location>
        <begin position="233"/>
        <end position="264"/>
    </location>
</feature>
<dbReference type="Proteomes" id="UP000289738">
    <property type="component" value="Chromosome B05"/>
</dbReference>
<protein>
    <recommendedName>
        <fullName evidence="2">Putative plant transposon protein domain-containing protein</fullName>
    </recommendedName>
</protein>
<dbReference type="EMBL" id="SDMP01000015">
    <property type="protein sequence ID" value="RYR09072.1"/>
    <property type="molecule type" value="Genomic_DNA"/>
</dbReference>
<keyword evidence="4" id="KW-1185">Reference proteome</keyword>
<organism evidence="3 4">
    <name type="scientific">Arachis hypogaea</name>
    <name type="common">Peanut</name>
    <dbReference type="NCBI Taxonomy" id="3818"/>
    <lineage>
        <taxon>Eukaryota</taxon>
        <taxon>Viridiplantae</taxon>
        <taxon>Streptophyta</taxon>
        <taxon>Embryophyta</taxon>
        <taxon>Tracheophyta</taxon>
        <taxon>Spermatophyta</taxon>
        <taxon>Magnoliopsida</taxon>
        <taxon>eudicotyledons</taxon>
        <taxon>Gunneridae</taxon>
        <taxon>Pentapetalae</taxon>
        <taxon>rosids</taxon>
        <taxon>fabids</taxon>
        <taxon>Fabales</taxon>
        <taxon>Fabaceae</taxon>
        <taxon>Papilionoideae</taxon>
        <taxon>50 kb inversion clade</taxon>
        <taxon>dalbergioids sensu lato</taxon>
        <taxon>Dalbergieae</taxon>
        <taxon>Pterocarpus clade</taxon>
        <taxon>Arachis</taxon>
    </lineage>
</organism>
<evidence type="ECO:0000313" key="3">
    <source>
        <dbReference type="EMBL" id="RYR09072.1"/>
    </source>
</evidence>
<sequence>MAPPKSSASKKRKVNEPTSGSSSSFSDYKFLSAFNQNQFYGRVSEREIIPEVGKVVESLVREFYAKAVPQPGQQYGYISYVRGKSIDYSPSSIERMLMVKRTSSTRSYKERTKQQDPGFDEILNEICVMHVRWINDKDGVPNQLRRRDLSPQARGWLEFVRRSLIPTSNTSEVTKERAVLIYSIMKGENINVGEMIANNINKVLKSTSDNTRQVLTAKKMAKVIAVHPLHRARERRAQAHEQQQQQQEEEAEEQPQFLALQPPP</sequence>
<dbReference type="Pfam" id="PF20167">
    <property type="entry name" value="Transposase_32"/>
    <property type="match status" value="1"/>
</dbReference>
<evidence type="ECO:0000313" key="4">
    <source>
        <dbReference type="Proteomes" id="UP000289738"/>
    </source>
</evidence>
<comment type="caution">
    <text evidence="3">The sequence shown here is derived from an EMBL/GenBank/DDBJ whole genome shotgun (WGS) entry which is preliminary data.</text>
</comment>
<feature type="region of interest" description="Disordered" evidence="1">
    <location>
        <begin position="1"/>
        <end position="24"/>
    </location>
</feature>
<accession>A0A444Z4G8</accession>
<reference evidence="3 4" key="1">
    <citation type="submission" date="2019-01" db="EMBL/GenBank/DDBJ databases">
        <title>Sequencing of cultivated peanut Arachis hypogaea provides insights into genome evolution and oil improvement.</title>
        <authorList>
            <person name="Chen X."/>
        </authorList>
    </citation>
    <scope>NUCLEOTIDE SEQUENCE [LARGE SCALE GENOMIC DNA]</scope>
    <source>
        <strain evidence="4">cv. Fuhuasheng</strain>
        <tissue evidence="3">Leaves</tissue>
    </source>
</reference>
<evidence type="ECO:0000259" key="2">
    <source>
        <dbReference type="Pfam" id="PF20167"/>
    </source>
</evidence>
<proteinExistence type="predicted"/>
<evidence type="ECO:0000256" key="1">
    <source>
        <dbReference type="SAM" id="MobiDB-lite"/>
    </source>
</evidence>
<dbReference type="AlphaFoldDB" id="A0A444Z4G8"/>
<dbReference type="InterPro" id="IPR046796">
    <property type="entry name" value="Transposase_32_dom"/>
</dbReference>
<name>A0A444Z4G8_ARAHY</name>